<dbReference type="PROSITE" id="PS50004">
    <property type="entry name" value="C2"/>
    <property type="match status" value="1"/>
</dbReference>
<evidence type="ECO:0000256" key="2">
    <source>
        <dbReference type="ARBA" id="ARBA00034103"/>
    </source>
</evidence>
<dbReference type="EMBL" id="BAAFJT010000002">
    <property type="protein sequence ID" value="GAB0181882.1"/>
    <property type="molecule type" value="Genomic_DNA"/>
</dbReference>
<dbReference type="Proteomes" id="UP001623348">
    <property type="component" value="Unassembled WGS sequence"/>
</dbReference>
<evidence type="ECO:0000256" key="1">
    <source>
        <dbReference type="ARBA" id="ARBA00023018"/>
    </source>
</evidence>
<evidence type="ECO:0000259" key="3">
    <source>
        <dbReference type="PROSITE" id="PS50004"/>
    </source>
</evidence>
<sequence>MDRPSISVTSPMSPGMLRDVPQFLSGQLSIKLWYDKVGHQLIVTILGAKDLPSREDGRPRNPYVKIYFLPDRSDKNKRRTKTVKKTLEPKWNQTFIYSPVHRREFRERMLEITLWDQARVREEESEFLGEGPKESATVKSLIMTVMMELVLFQIIDTMGEIFKVQRYQCQNKLCHLIIALDQGPLTVEIV</sequence>
<comment type="caution">
    <text evidence="4">The sequence shown here is derived from an EMBL/GenBank/DDBJ whole genome shotgun (WGS) entry which is preliminary data.</text>
</comment>
<dbReference type="SMART" id="SM00239">
    <property type="entry name" value="C2"/>
    <property type="match status" value="1"/>
</dbReference>
<accession>A0ABC9WCB6</accession>
<evidence type="ECO:0000313" key="5">
    <source>
        <dbReference type="Proteomes" id="UP001623348"/>
    </source>
</evidence>
<keyword evidence="1" id="KW-0770">Synapse</keyword>
<reference evidence="4 5" key="1">
    <citation type="submission" date="2024-06" db="EMBL/GenBank/DDBJ databases">
        <title>The draft genome of Grus japonensis, version 3.</title>
        <authorList>
            <person name="Nabeshima K."/>
            <person name="Suzuki S."/>
            <person name="Onuma M."/>
        </authorList>
    </citation>
    <scope>NUCLEOTIDE SEQUENCE [LARGE SCALE GENOMIC DNA]</scope>
    <source>
        <strain evidence="4 5">451A</strain>
    </source>
</reference>
<evidence type="ECO:0000313" key="4">
    <source>
        <dbReference type="EMBL" id="GAB0181882.1"/>
    </source>
</evidence>
<proteinExistence type="predicted"/>
<dbReference type="PANTHER" id="PTHR12157:SF15">
    <property type="entry name" value="REGULATING SYNAPTIC MEMBRANE EXOCYTOSIS PROTEIN 2"/>
    <property type="match status" value="1"/>
</dbReference>
<dbReference type="InterPro" id="IPR035892">
    <property type="entry name" value="C2_domain_sf"/>
</dbReference>
<dbReference type="SUPFAM" id="SSF49562">
    <property type="entry name" value="C2 domain (Calcium/lipid-binding domain, CaLB)"/>
    <property type="match status" value="1"/>
</dbReference>
<organism evidence="4 5">
    <name type="scientific">Grus japonensis</name>
    <name type="common">Japanese crane</name>
    <name type="synonym">Red-crowned crane</name>
    <dbReference type="NCBI Taxonomy" id="30415"/>
    <lineage>
        <taxon>Eukaryota</taxon>
        <taxon>Metazoa</taxon>
        <taxon>Chordata</taxon>
        <taxon>Craniata</taxon>
        <taxon>Vertebrata</taxon>
        <taxon>Euteleostomi</taxon>
        <taxon>Archelosauria</taxon>
        <taxon>Archosauria</taxon>
        <taxon>Dinosauria</taxon>
        <taxon>Saurischia</taxon>
        <taxon>Theropoda</taxon>
        <taxon>Coelurosauria</taxon>
        <taxon>Aves</taxon>
        <taxon>Neognathae</taxon>
        <taxon>Neoaves</taxon>
        <taxon>Gruiformes</taxon>
        <taxon>Gruidae</taxon>
        <taxon>Grus</taxon>
    </lineage>
</organism>
<dbReference type="Pfam" id="PF00168">
    <property type="entry name" value="C2"/>
    <property type="match status" value="1"/>
</dbReference>
<gene>
    <name evidence="4" type="ORF">GRJ2_000653500</name>
</gene>
<name>A0ABC9WCB6_GRUJA</name>
<dbReference type="Gene3D" id="2.60.40.150">
    <property type="entry name" value="C2 domain"/>
    <property type="match status" value="1"/>
</dbReference>
<dbReference type="GO" id="GO:0045202">
    <property type="term" value="C:synapse"/>
    <property type="evidence" value="ECO:0007669"/>
    <property type="project" value="UniProtKB-SubCell"/>
</dbReference>
<dbReference type="AlphaFoldDB" id="A0ABC9WCB6"/>
<protein>
    <submittedName>
        <fullName evidence="4">Regulating synaptic membrane exocytosis protein 2</fullName>
    </submittedName>
</protein>
<dbReference type="CDD" id="cd04031">
    <property type="entry name" value="C2A_RIM1alpha"/>
    <property type="match status" value="1"/>
</dbReference>
<dbReference type="PANTHER" id="PTHR12157">
    <property type="entry name" value="REGULATING SYNAPTIC MEMBRANE EXOCYTOSIS PROTEIN"/>
    <property type="match status" value="1"/>
</dbReference>
<keyword evidence="5" id="KW-1185">Reference proteome</keyword>
<comment type="subcellular location">
    <subcellularLocation>
        <location evidence="2">Synapse</location>
    </subcellularLocation>
</comment>
<dbReference type="FunFam" id="2.60.40.150:FF:000003">
    <property type="entry name" value="Regulating synaptic membrane exocytosis protein 2"/>
    <property type="match status" value="1"/>
</dbReference>
<feature type="domain" description="C2" evidence="3">
    <location>
        <begin position="24"/>
        <end position="151"/>
    </location>
</feature>
<dbReference type="InterPro" id="IPR000008">
    <property type="entry name" value="C2_dom"/>
</dbReference>
<dbReference type="InterPro" id="IPR039032">
    <property type="entry name" value="Rim-like"/>
</dbReference>